<gene>
    <name evidence="2" type="ORF">PEDI_17710</name>
</gene>
<accession>A0AAN4VXT7</accession>
<dbReference type="EMBL" id="BQKE01000001">
    <property type="protein sequence ID" value="GJM61219.1"/>
    <property type="molecule type" value="Genomic_DNA"/>
</dbReference>
<keyword evidence="1" id="KW-0812">Transmembrane</keyword>
<keyword evidence="1" id="KW-0472">Membrane</keyword>
<reference evidence="2 3" key="1">
    <citation type="submission" date="2021-12" db="EMBL/GenBank/DDBJ databases">
        <title>Genome sequencing of bacteria with rrn-lacking chromosome and rrn-plasmid.</title>
        <authorList>
            <person name="Anda M."/>
            <person name="Iwasaki W."/>
        </authorList>
    </citation>
    <scope>NUCLEOTIDE SEQUENCE [LARGE SCALE GENOMIC DNA]</scope>
    <source>
        <strain evidence="2 3">NBRC 15940</strain>
    </source>
</reference>
<evidence type="ECO:0000256" key="1">
    <source>
        <dbReference type="SAM" id="Phobius"/>
    </source>
</evidence>
<comment type="caution">
    <text evidence="2">The sequence shown here is derived from an EMBL/GenBank/DDBJ whole genome shotgun (WGS) entry which is preliminary data.</text>
</comment>
<proteinExistence type="predicted"/>
<feature type="transmembrane region" description="Helical" evidence="1">
    <location>
        <begin position="267"/>
        <end position="285"/>
    </location>
</feature>
<dbReference type="RefSeq" id="WP_338236808.1">
    <property type="nucleotide sequence ID" value="NZ_BQKE01000001.1"/>
</dbReference>
<protein>
    <submittedName>
        <fullName evidence="2">Uncharacterized protein</fullName>
    </submittedName>
</protein>
<keyword evidence="1" id="KW-1133">Transmembrane helix</keyword>
<evidence type="ECO:0000313" key="3">
    <source>
        <dbReference type="Proteomes" id="UP001310022"/>
    </source>
</evidence>
<dbReference type="Proteomes" id="UP001310022">
    <property type="component" value="Unassembled WGS sequence"/>
</dbReference>
<sequence>MGFDVTLHPFRRTDFTFFVERVVENPKEFRYQATFIHEDEKEALFVRNNIYNHFESFKKGLLSGEDYYEKGIGLASAALMGFLHPYWYMRGGLISDLLQEGRLASYFQPIDRITKPVNKAVFGKAQNHIVENYSSGVYLPFENMEAFYEEVIGDKGQQFSQHIGESNMESLKKCLEYCQLHQLDLLEATDVCVPFTGESSTYPAHLRASHLNNLNDFSNQSKRLPESRLLQIEQNEKSRHKKAIGTHLFLILLCLVAMAYGFFNLDYAFIGLSLIALFFWANKGFRQLRSLYDF</sequence>
<name>A0AAN4VXT7_9BACT</name>
<evidence type="ECO:0000313" key="2">
    <source>
        <dbReference type="EMBL" id="GJM61219.1"/>
    </source>
</evidence>
<dbReference type="AlphaFoldDB" id="A0AAN4VXT7"/>
<keyword evidence="3" id="KW-1185">Reference proteome</keyword>
<organism evidence="2 3">
    <name type="scientific">Persicobacter diffluens</name>
    <dbReference type="NCBI Taxonomy" id="981"/>
    <lineage>
        <taxon>Bacteria</taxon>
        <taxon>Pseudomonadati</taxon>
        <taxon>Bacteroidota</taxon>
        <taxon>Cytophagia</taxon>
        <taxon>Cytophagales</taxon>
        <taxon>Persicobacteraceae</taxon>
        <taxon>Persicobacter</taxon>
    </lineage>
</organism>